<reference evidence="1 2" key="1">
    <citation type="submission" date="2016-03" db="EMBL/GenBank/DDBJ databases">
        <title>Genome sequence of Pontibacter sp. nov., of the family cytophagaceae, isolated from marine sediment of the Yellow Sea, China.</title>
        <authorList>
            <person name="Zhang G."/>
            <person name="Zhang R."/>
        </authorList>
    </citation>
    <scope>NUCLEOTIDE SEQUENCE [LARGE SCALE GENOMIC DNA]</scope>
    <source>
        <strain evidence="1 2">S10-8</strain>
    </source>
</reference>
<dbReference type="Proteomes" id="UP000186551">
    <property type="component" value="Unassembled WGS sequence"/>
</dbReference>
<accession>A0A1Q5PFT3</accession>
<gene>
    <name evidence="1" type="ORF">A3841_14415</name>
</gene>
<protein>
    <submittedName>
        <fullName evidence="1">Uncharacterized protein</fullName>
    </submittedName>
</protein>
<keyword evidence="2" id="KW-1185">Reference proteome</keyword>
<dbReference type="EMBL" id="LVWA01000004">
    <property type="protein sequence ID" value="OKL41021.1"/>
    <property type="molecule type" value="Genomic_DNA"/>
</dbReference>
<evidence type="ECO:0000313" key="2">
    <source>
        <dbReference type="Proteomes" id="UP000186551"/>
    </source>
</evidence>
<comment type="caution">
    <text evidence="1">The sequence shown here is derived from an EMBL/GenBank/DDBJ whole genome shotgun (WGS) entry which is preliminary data.</text>
</comment>
<name>A0A1Q5PFT3_9BACT</name>
<sequence>MYLQRNQKQKTGEASAEFLALAEQQQARLTKHELWNDRYAIGLDEGQKKLLYLRKDDVQEQKLFLHLADFKKSTVSSESRDVNGTKVFDLIELRLAPRNPKHAEVRLEFYNKEVSIMLSGEMLLAQKWSSLISASIAEASPAGAASEKVVSA</sequence>
<proteinExistence type="predicted"/>
<evidence type="ECO:0000313" key="1">
    <source>
        <dbReference type="EMBL" id="OKL41021.1"/>
    </source>
</evidence>
<dbReference type="AlphaFoldDB" id="A0A1Q5PFT3"/>
<dbReference type="STRING" id="1797110.A3841_14415"/>
<organism evidence="1 2">
    <name type="scientific">Pontibacter flavimaris</name>
    <dbReference type="NCBI Taxonomy" id="1797110"/>
    <lineage>
        <taxon>Bacteria</taxon>
        <taxon>Pseudomonadati</taxon>
        <taxon>Bacteroidota</taxon>
        <taxon>Cytophagia</taxon>
        <taxon>Cytophagales</taxon>
        <taxon>Hymenobacteraceae</taxon>
        <taxon>Pontibacter</taxon>
    </lineage>
</organism>